<reference evidence="8" key="1">
    <citation type="submission" date="2023-06" db="EMBL/GenBank/DDBJ databases">
        <title>Reference genome for the Northern bat (Eptesicus nilssonii), a most northern bat species.</title>
        <authorList>
            <person name="Laine V.N."/>
            <person name="Pulliainen A.T."/>
            <person name="Lilley T.M."/>
        </authorList>
    </citation>
    <scope>NUCLEOTIDE SEQUENCE</scope>
    <source>
        <strain evidence="8">BLF_Eptnil</strain>
        <tissue evidence="8">Kidney</tissue>
    </source>
</reference>
<keyword evidence="6" id="KW-0695">RNA-directed DNA polymerase</keyword>
<dbReference type="InterPro" id="IPR040643">
    <property type="entry name" value="MLVIN_C"/>
</dbReference>
<organism evidence="8 9">
    <name type="scientific">Cnephaeus nilssonii</name>
    <name type="common">Northern bat</name>
    <name type="synonym">Eptesicus nilssonii</name>
    <dbReference type="NCBI Taxonomy" id="3371016"/>
    <lineage>
        <taxon>Eukaryota</taxon>
        <taxon>Metazoa</taxon>
        <taxon>Chordata</taxon>
        <taxon>Craniata</taxon>
        <taxon>Vertebrata</taxon>
        <taxon>Euteleostomi</taxon>
        <taxon>Mammalia</taxon>
        <taxon>Eutheria</taxon>
        <taxon>Laurasiatheria</taxon>
        <taxon>Chiroptera</taxon>
        <taxon>Yangochiroptera</taxon>
        <taxon>Vespertilionidae</taxon>
        <taxon>Cnephaeus</taxon>
    </lineage>
</organism>
<proteinExistence type="predicted"/>
<dbReference type="EMBL" id="JAULJE010000001">
    <property type="protein sequence ID" value="KAK1346944.1"/>
    <property type="molecule type" value="Genomic_DNA"/>
</dbReference>
<gene>
    <name evidence="8" type="ORF">QTO34_000804</name>
</gene>
<evidence type="ECO:0000313" key="9">
    <source>
        <dbReference type="Proteomes" id="UP001177744"/>
    </source>
</evidence>
<keyword evidence="1" id="KW-0808">Transferase</keyword>
<evidence type="ECO:0000259" key="7">
    <source>
        <dbReference type="PROSITE" id="PS50994"/>
    </source>
</evidence>
<evidence type="ECO:0000256" key="4">
    <source>
        <dbReference type="ARBA" id="ARBA00022759"/>
    </source>
</evidence>
<dbReference type="Pfam" id="PF18697">
    <property type="entry name" value="MLVIN_C"/>
    <property type="match status" value="1"/>
</dbReference>
<evidence type="ECO:0000256" key="2">
    <source>
        <dbReference type="ARBA" id="ARBA00022695"/>
    </source>
</evidence>
<dbReference type="PANTHER" id="PTHR41694">
    <property type="entry name" value="ENDOGENOUS RETROVIRUS GROUP K MEMBER POL PROTEIN"/>
    <property type="match status" value="1"/>
</dbReference>
<keyword evidence="9" id="KW-1185">Reference proteome</keyword>
<feature type="domain" description="Integrase catalytic" evidence="7">
    <location>
        <begin position="1"/>
        <end position="96"/>
    </location>
</feature>
<dbReference type="InterPro" id="IPR001584">
    <property type="entry name" value="Integrase_cat-core"/>
</dbReference>
<evidence type="ECO:0000313" key="8">
    <source>
        <dbReference type="EMBL" id="KAK1346944.1"/>
    </source>
</evidence>
<keyword evidence="2" id="KW-0548">Nucleotidyltransferase</keyword>
<dbReference type="GO" id="GO:0003676">
    <property type="term" value="F:nucleic acid binding"/>
    <property type="evidence" value="ECO:0007669"/>
    <property type="project" value="InterPro"/>
</dbReference>
<comment type="caution">
    <text evidence="8">The sequence shown here is derived from an EMBL/GenBank/DDBJ whole genome shotgun (WGS) entry which is preliminary data.</text>
</comment>
<sequence>MPLTIGSDNGPAFVAEIVQQVAKTLGIKWNLHTAYRPQSSGKVGCMNWTLKQAMAKLCQETTLPWTDILPLVLLWLHCTPRSRVGFSHFEILYGRPPPLIRPKGDLGEIGNLEIQKQLQGLGKTVFEVHRWVIDRIPISVWVKDWKKEPLKPTWKGPYPVILTTPTALKVAGLNTWIHHSQVKAAHQPSDIQSEWKVTSDQKHTLWITLKKTADLAEQNAPRNSDNTLLNSR</sequence>
<dbReference type="InterPro" id="IPR036397">
    <property type="entry name" value="RNaseH_sf"/>
</dbReference>
<dbReference type="Proteomes" id="UP001177744">
    <property type="component" value="Unassembled WGS sequence"/>
</dbReference>
<keyword evidence="5" id="KW-0378">Hydrolase</keyword>
<evidence type="ECO:0000256" key="6">
    <source>
        <dbReference type="ARBA" id="ARBA00022918"/>
    </source>
</evidence>
<keyword evidence="3" id="KW-0540">Nuclease</keyword>
<name>A0AA40IC47_CNENI</name>
<dbReference type="InterPro" id="IPR012337">
    <property type="entry name" value="RNaseH-like_sf"/>
</dbReference>
<dbReference type="Gene3D" id="2.30.30.850">
    <property type="match status" value="1"/>
</dbReference>
<evidence type="ECO:0000256" key="3">
    <source>
        <dbReference type="ARBA" id="ARBA00022722"/>
    </source>
</evidence>
<protein>
    <recommendedName>
        <fullName evidence="7">Integrase catalytic domain-containing protein</fullName>
    </recommendedName>
</protein>
<accession>A0AA40IC47</accession>
<dbReference type="GO" id="GO:0003964">
    <property type="term" value="F:RNA-directed DNA polymerase activity"/>
    <property type="evidence" value="ECO:0007669"/>
    <property type="project" value="UniProtKB-KW"/>
</dbReference>
<dbReference type="PANTHER" id="PTHR41694:SF5">
    <property type="entry name" value="RIBONUCLEASE H"/>
    <property type="match status" value="1"/>
</dbReference>
<keyword evidence="4" id="KW-0255">Endonuclease</keyword>
<evidence type="ECO:0000256" key="5">
    <source>
        <dbReference type="ARBA" id="ARBA00022801"/>
    </source>
</evidence>
<dbReference type="Gene3D" id="3.30.420.10">
    <property type="entry name" value="Ribonuclease H-like superfamily/Ribonuclease H"/>
    <property type="match status" value="1"/>
</dbReference>
<dbReference type="PROSITE" id="PS50994">
    <property type="entry name" value="INTEGRASE"/>
    <property type="match status" value="1"/>
</dbReference>
<dbReference type="GO" id="GO:0016787">
    <property type="term" value="F:hydrolase activity"/>
    <property type="evidence" value="ECO:0007669"/>
    <property type="project" value="UniProtKB-KW"/>
</dbReference>
<dbReference type="SUPFAM" id="SSF53098">
    <property type="entry name" value="Ribonuclease H-like"/>
    <property type="match status" value="1"/>
</dbReference>
<dbReference type="GO" id="GO:0015074">
    <property type="term" value="P:DNA integration"/>
    <property type="evidence" value="ECO:0007669"/>
    <property type="project" value="InterPro"/>
</dbReference>
<dbReference type="AlphaFoldDB" id="A0AA40IC47"/>
<dbReference type="GO" id="GO:0004519">
    <property type="term" value="F:endonuclease activity"/>
    <property type="evidence" value="ECO:0007669"/>
    <property type="project" value="UniProtKB-KW"/>
</dbReference>
<evidence type="ECO:0000256" key="1">
    <source>
        <dbReference type="ARBA" id="ARBA00022679"/>
    </source>
</evidence>